<evidence type="ECO:0000256" key="1">
    <source>
        <dbReference type="ARBA" id="ARBA00000900"/>
    </source>
</evidence>
<evidence type="ECO:0000256" key="16">
    <source>
        <dbReference type="ARBA" id="ARBA00023136"/>
    </source>
</evidence>
<dbReference type="InterPro" id="IPR025654">
    <property type="entry name" value="PEX2/10"/>
</dbReference>
<evidence type="ECO:0000256" key="6">
    <source>
        <dbReference type="ARBA" id="ARBA00022448"/>
    </source>
</evidence>
<evidence type="ECO:0000256" key="7">
    <source>
        <dbReference type="ARBA" id="ARBA00022593"/>
    </source>
</evidence>
<dbReference type="AlphaFoldDB" id="W4GHD0"/>
<proteinExistence type="inferred from homology"/>
<comment type="catalytic activity">
    <reaction evidence="1">
        <text>S-ubiquitinyl-[E2 ubiquitin-conjugating enzyme]-L-cysteine + [acceptor protein]-L-lysine = [E2 ubiquitin-conjugating enzyme]-L-cysteine + N(6)-ubiquitinyl-[acceptor protein]-L-lysine.</text>
        <dbReference type="EC" id="2.3.2.27"/>
    </reaction>
</comment>
<evidence type="ECO:0000256" key="13">
    <source>
        <dbReference type="ARBA" id="ARBA00022833"/>
    </source>
</evidence>
<organism evidence="20">
    <name type="scientific">Aphanomyces astaci</name>
    <name type="common">Crayfish plague agent</name>
    <dbReference type="NCBI Taxonomy" id="112090"/>
    <lineage>
        <taxon>Eukaryota</taxon>
        <taxon>Sar</taxon>
        <taxon>Stramenopiles</taxon>
        <taxon>Oomycota</taxon>
        <taxon>Saprolegniomycetes</taxon>
        <taxon>Saprolegniales</taxon>
        <taxon>Verrucalvaceae</taxon>
        <taxon>Aphanomyces</taxon>
    </lineage>
</organism>
<dbReference type="PROSITE" id="PS50089">
    <property type="entry name" value="ZF_RING_2"/>
    <property type="match status" value="1"/>
</dbReference>
<dbReference type="GeneID" id="20809936"/>
<evidence type="ECO:0000256" key="11">
    <source>
        <dbReference type="ARBA" id="ARBA00022771"/>
    </source>
</evidence>
<reference evidence="20" key="1">
    <citation type="submission" date="2013-12" db="EMBL/GenBank/DDBJ databases">
        <title>The Genome Sequence of Aphanomyces astaci APO3.</title>
        <authorList>
            <consortium name="The Broad Institute Genomics Platform"/>
            <person name="Russ C."/>
            <person name="Tyler B."/>
            <person name="van West P."/>
            <person name="Dieguez-Uribeondo J."/>
            <person name="Young S.K."/>
            <person name="Zeng Q."/>
            <person name="Gargeya S."/>
            <person name="Fitzgerald M."/>
            <person name="Abouelleil A."/>
            <person name="Alvarado L."/>
            <person name="Chapman S.B."/>
            <person name="Gainer-Dewar J."/>
            <person name="Goldberg J."/>
            <person name="Griggs A."/>
            <person name="Gujja S."/>
            <person name="Hansen M."/>
            <person name="Howarth C."/>
            <person name="Imamovic A."/>
            <person name="Ireland A."/>
            <person name="Larimer J."/>
            <person name="McCowan C."/>
            <person name="Murphy C."/>
            <person name="Pearson M."/>
            <person name="Poon T.W."/>
            <person name="Priest M."/>
            <person name="Roberts A."/>
            <person name="Saif S."/>
            <person name="Shea T."/>
            <person name="Sykes S."/>
            <person name="Wortman J."/>
            <person name="Nusbaum C."/>
            <person name="Birren B."/>
        </authorList>
    </citation>
    <scope>NUCLEOTIDE SEQUENCE [LARGE SCALE GENOMIC DNA]</scope>
    <source>
        <strain evidence="20">APO3</strain>
    </source>
</reference>
<keyword evidence="12" id="KW-0833">Ubl conjugation pathway</keyword>
<dbReference type="CDD" id="cd16527">
    <property type="entry name" value="RING-HC_PEX10"/>
    <property type="match status" value="1"/>
</dbReference>
<keyword evidence="6" id="KW-0813">Transport</keyword>
<dbReference type="VEuPathDB" id="FungiDB:H257_07940"/>
<evidence type="ECO:0000256" key="4">
    <source>
        <dbReference type="ARBA" id="ARBA00008704"/>
    </source>
</evidence>
<keyword evidence="11 18" id="KW-0863">Zinc-finger</keyword>
<dbReference type="GO" id="GO:0016558">
    <property type="term" value="P:protein import into peroxisome matrix"/>
    <property type="evidence" value="ECO:0007669"/>
    <property type="project" value="InterPro"/>
</dbReference>
<evidence type="ECO:0000259" key="19">
    <source>
        <dbReference type="PROSITE" id="PS50089"/>
    </source>
</evidence>
<feature type="domain" description="RING-type" evidence="19">
    <location>
        <begin position="316"/>
        <end position="354"/>
    </location>
</feature>
<dbReference type="STRING" id="112090.W4GHD0"/>
<protein>
    <recommendedName>
        <fullName evidence="5">RING-type E3 ubiquitin transferase</fullName>
        <ecNumber evidence="5">2.3.2.27</ecNumber>
    </recommendedName>
</protein>
<accession>W4GHD0</accession>
<dbReference type="Gene3D" id="3.30.40.10">
    <property type="entry name" value="Zinc/RING finger domain, C3HC4 (zinc finger)"/>
    <property type="match status" value="1"/>
</dbReference>
<keyword evidence="17" id="KW-0576">Peroxisome</keyword>
<evidence type="ECO:0000256" key="12">
    <source>
        <dbReference type="ARBA" id="ARBA00022786"/>
    </source>
</evidence>
<evidence type="ECO:0000256" key="5">
    <source>
        <dbReference type="ARBA" id="ARBA00012483"/>
    </source>
</evidence>
<evidence type="ECO:0000313" key="20">
    <source>
        <dbReference type="EMBL" id="ETV78378.1"/>
    </source>
</evidence>
<keyword evidence="16" id="KW-0472">Membrane</keyword>
<evidence type="ECO:0000256" key="9">
    <source>
        <dbReference type="ARBA" id="ARBA00022692"/>
    </source>
</evidence>
<dbReference type="SUPFAM" id="SSF57850">
    <property type="entry name" value="RING/U-box"/>
    <property type="match status" value="1"/>
</dbReference>
<dbReference type="PANTHER" id="PTHR23350">
    <property type="entry name" value="PEROXISOME ASSEMBLY PROTEIN 10"/>
    <property type="match status" value="1"/>
</dbReference>
<evidence type="ECO:0000256" key="2">
    <source>
        <dbReference type="ARBA" id="ARBA00004585"/>
    </source>
</evidence>
<keyword evidence="14" id="KW-0653">Protein transport</keyword>
<evidence type="ECO:0000256" key="15">
    <source>
        <dbReference type="ARBA" id="ARBA00022989"/>
    </source>
</evidence>
<evidence type="ECO:0000256" key="10">
    <source>
        <dbReference type="ARBA" id="ARBA00022723"/>
    </source>
</evidence>
<dbReference type="OrthoDB" id="6270329at2759"/>
<gene>
    <name evidence="20" type="ORF">H257_07940</name>
</gene>
<comment type="subcellular location">
    <subcellularLocation>
        <location evidence="2">Peroxisome membrane</location>
        <topology evidence="2">Multi-pass membrane protein</topology>
    </subcellularLocation>
</comment>
<dbReference type="SMART" id="SM00184">
    <property type="entry name" value="RING"/>
    <property type="match status" value="1"/>
</dbReference>
<keyword evidence="8" id="KW-0808">Transferase</keyword>
<dbReference type="PROSITE" id="PS00518">
    <property type="entry name" value="ZF_RING_1"/>
    <property type="match status" value="1"/>
</dbReference>
<dbReference type="InterPro" id="IPR001841">
    <property type="entry name" value="Znf_RING"/>
</dbReference>
<dbReference type="GO" id="GO:0005778">
    <property type="term" value="C:peroxisomal membrane"/>
    <property type="evidence" value="ECO:0007669"/>
    <property type="project" value="UniProtKB-SubCell"/>
</dbReference>
<dbReference type="GO" id="GO:0008270">
    <property type="term" value="F:zinc ion binding"/>
    <property type="evidence" value="ECO:0007669"/>
    <property type="project" value="UniProtKB-KW"/>
</dbReference>
<dbReference type="InterPro" id="IPR013083">
    <property type="entry name" value="Znf_RING/FYVE/PHD"/>
</dbReference>
<comment type="pathway">
    <text evidence="3">Protein modification; protein ubiquitination.</text>
</comment>
<dbReference type="Pfam" id="PF04757">
    <property type="entry name" value="Pex2_Pex12"/>
    <property type="match status" value="1"/>
</dbReference>
<dbReference type="InterPro" id="IPR017907">
    <property type="entry name" value="Znf_RING_CS"/>
</dbReference>
<keyword evidence="7" id="KW-0962">Peroxisome biogenesis</keyword>
<keyword evidence="10" id="KW-0479">Metal-binding</keyword>
<evidence type="ECO:0000256" key="3">
    <source>
        <dbReference type="ARBA" id="ARBA00004906"/>
    </source>
</evidence>
<dbReference type="EMBL" id="KI913130">
    <property type="protein sequence ID" value="ETV78378.1"/>
    <property type="molecule type" value="Genomic_DNA"/>
</dbReference>
<comment type="similarity">
    <text evidence="4">Belongs to the pex2/pex10/pex12 family.</text>
</comment>
<dbReference type="RefSeq" id="XP_009831961.1">
    <property type="nucleotide sequence ID" value="XM_009833659.1"/>
</dbReference>
<keyword evidence="9" id="KW-0812">Transmembrane</keyword>
<dbReference type="PANTHER" id="PTHR23350:SF0">
    <property type="entry name" value="PEROXISOME BIOGENESIS FACTOR 10"/>
    <property type="match status" value="1"/>
</dbReference>
<name>W4GHD0_APHAT</name>
<evidence type="ECO:0000256" key="8">
    <source>
        <dbReference type="ARBA" id="ARBA00022679"/>
    </source>
</evidence>
<sequence length="369" mass="41366">MFPPAPQSHVVLAMTKDDVYVHQFHRALNDVVEKLKLWGRSDASVGGLHVDPELTLVSKLVYYLLTGTQSMGEEYCEIYPVQHDPESPNVVGIVSKLAWVVLETVVPYVKQRAALGWTQLRPGEQEQRLQEARTRAREQMLLRRQGHTLIFSEASNDSSRRQQLEGYDTFGACLSAFDAWSKLTKDTIKRWEDRLGVDVPAAVSGLLQLHVALFFLRGTYLHLSKRMAGIRYILSYRPSPNTSFAQFSILGYMILIRAALTASFTLPTIVRAVMGTRLAPPSAASTHRVPCLAVPITPNPPPRQLPSSSPQRIKKCALCLAERSHPSATPCGHLFCWDCIVGWCQSKPECPLCRQLVLPQDIKCLYNYP</sequence>
<dbReference type="GO" id="GO:0061630">
    <property type="term" value="F:ubiquitin protein ligase activity"/>
    <property type="evidence" value="ECO:0007669"/>
    <property type="project" value="UniProtKB-EC"/>
</dbReference>
<dbReference type="EC" id="2.3.2.27" evidence="5"/>
<evidence type="ECO:0000256" key="18">
    <source>
        <dbReference type="PROSITE-ProRule" id="PRU00175"/>
    </source>
</evidence>
<evidence type="ECO:0000256" key="17">
    <source>
        <dbReference type="ARBA" id="ARBA00023140"/>
    </source>
</evidence>
<keyword evidence="15" id="KW-1133">Transmembrane helix</keyword>
<evidence type="ECO:0000256" key="14">
    <source>
        <dbReference type="ARBA" id="ARBA00022927"/>
    </source>
</evidence>
<dbReference type="Pfam" id="PF13639">
    <property type="entry name" value="zf-RING_2"/>
    <property type="match status" value="1"/>
</dbReference>
<dbReference type="InterPro" id="IPR006845">
    <property type="entry name" value="Pex_N"/>
</dbReference>
<keyword evidence="13" id="KW-0862">Zinc</keyword>